<dbReference type="SUPFAM" id="SSF52402">
    <property type="entry name" value="Adenine nucleotide alpha hydrolases-like"/>
    <property type="match status" value="1"/>
</dbReference>
<feature type="domain" description="Phosphoadenosine phosphosulphate reductase" evidence="5">
    <location>
        <begin position="42"/>
        <end position="210"/>
    </location>
</feature>
<dbReference type="NCBIfam" id="NF002537">
    <property type="entry name" value="PRK02090.1"/>
    <property type="match status" value="1"/>
</dbReference>
<protein>
    <recommendedName>
        <fullName evidence="4">Adenosine 5'-phosphosulfate reductase</fullName>
        <shortName evidence="4">APS reductase</shortName>
        <ecNumber evidence="4">1.8.4.10</ecNumber>
    </recommendedName>
    <alternativeName>
        <fullName evidence="4">5'-adenylylsulfate reductase</fullName>
    </alternativeName>
    <alternativeName>
        <fullName evidence="4">Thioredoxin-dependent 5'-adenylylsulfate reductase</fullName>
    </alternativeName>
</protein>
<evidence type="ECO:0000256" key="3">
    <source>
        <dbReference type="ARBA" id="ARBA00024327"/>
    </source>
</evidence>
<dbReference type="GO" id="GO:0043866">
    <property type="term" value="F:adenylyl-sulfate reductase (thioredoxin) activity"/>
    <property type="evidence" value="ECO:0007669"/>
    <property type="project" value="UniProtKB-EC"/>
</dbReference>
<comment type="cofactor">
    <cofactor evidence="4">
        <name>[4Fe-4S] cluster</name>
        <dbReference type="ChEBI" id="CHEBI:49883"/>
    </cofactor>
    <text evidence="4">Binds 1 [4Fe-4S] cluster per subunit.</text>
</comment>
<dbReference type="STRING" id="1454373.ACMU_12080"/>
<accession>A0A037ZH38</accession>
<keyword evidence="2 4" id="KW-0560">Oxidoreductase</keyword>
<comment type="subcellular location">
    <subcellularLocation>
        <location evidence="4">Cytoplasm</location>
    </subcellularLocation>
</comment>
<feature type="active site" description="Nucleophile; cysteine thiosulfonate intermediate" evidence="4">
    <location>
        <position position="231"/>
    </location>
</feature>
<comment type="catalytic activity">
    <reaction evidence="4">
        <text>[thioredoxin]-disulfide + sulfite + AMP + 2 H(+) = adenosine 5'-phosphosulfate + [thioredoxin]-dithiol</text>
        <dbReference type="Rhea" id="RHEA:21976"/>
        <dbReference type="Rhea" id="RHEA-COMP:10698"/>
        <dbReference type="Rhea" id="RHEA-COMP:10700"/>
        <dbReference type="ChEBI" id="CHEBI:15378"/>
        <dbReference type="ChEBI" id="CHEBI:17359"/>
        <dbReference type="ChEBI" id="CHEBI:29950"/>
        <dbReference type="ChEBI" id="CHEBI:50058"/>
        <dbReference type="ChEBI" id="CHEBI:58243"/>
        <dbReference type="ChEBI" id="CHEBI:456215"/>
        <dbReference type="EC" id="1.8.4.10"/>
    </reaction>
</comment>
<keyword evidence="4" id="KW-0963">Cytoplasm</keyword>
<dbReference type="Pfam" id="PF06073">
    <property type="entry name" value="DUF934"/>
    <property type="match status" value="1"/>
</dbReference>
<evidence type="ECO:0000259" key="5">
    <source>
        <dbReference type="Pfam" id="PF01507"/>
    </source>
</evidence>
<dbReference type="GO" id="GO:0051539">
    <property type="term" value="F:4 iron, 4 sulfur cluster binding"/>
    <property type="evidence" value="ECO:0007669"/>
    <property type="project" value="UniProtKB-UniRule"/>
</dbReference>
<dbReference type="EC" id="1.8.4.10" evidence="4"/>
<dbReference type="InterPro" id="IPR014729">
    <property type="entry name" value="Rossmann-like_a/b/a_fold"/>
</dbReference>
<evidence type="ECO:0000256" key="1">
    <source>
        <dbReference type="ARBA" id="ARBA00009732"/>
    </source>
</evidence>
<dbReference type="NCBIfam" id="TIGR00434">
    <property type="entry name" value="cysH"/>
    <property type="match status" value="1"/>
</dbReference>
<dbReference type="GO" id="GO:0005737">
    <property type="term" value="C:cytoplasm"/>
    <property type="evidence" value="ECO:0007669"/>
    <property type="project" value="UniProtKB-SubCell"/>
</dbReference>
<dbReference type="PANTHER" id="PTHR46509:SF1">
    <property type="entry name" value="PHOSPHOADENOSINE PHOSPHOSULFATE REDUCTASE"/>
    <property type="match status" value="1"/>
</dbReference>
<keyword evidence="4" id="KW-0408">Iron</keyword>
<comment type="function">
    <text evidence="4">Catalyzes the formation of sulfite from adenosine 5'-phosphosulfate (APS) using thioredoxin as an electron donor.</text>
</comment>
<evidence type="ECO:0000313" key="6">
    <source>
        <dbReference type="EMBL" id="KAJ55428.1"/>
    </source>
</evidence>
<dbReference type="InterPro" id="IPR002500">
    <property type="entry name" value="PAPS_reduct_dom"/>
</dbReference>
<dbReference type="InterPro" id="IPR004511">
    <property type="entry name" value="PAPS/APS_Rdtase"/>
</dbReference>
<dbReference type="CDD" id="cd23945">
    <property type="entry name" value="PAPS_reductase"/>
    <property type="match status" value="1"/>
</dbReference>
<name>A0A037ZH38_9RHOB</name>
<dbReference type="GO" id="GO:0004604">
    <property type="term" value="F:phosphoadenylyl-sulfate reductase (thioredoxin) activity"/>
    <property type="evidence" value="ECO:0007669"/>
    <property type="project" value="UniProtKB-UniRule"/>
</dbReference>
<comment type="similarity">
    <text evidence="1 4">Belongs to the PAPS reductase family. CysH subfamily.</text>
</comment>
<sequence>MRHNLETHPVAGRVDDLNARYKHHSAHDVLKRALTDDQVGRIAMVSSFGAESVVLLHMVSVINPDIPVLFIDTQMLFQETLDYQLEVSKHLGLTNVQVIRASDAALAADDPDGTLNQRDTDACCHLRKTVPLENALGGYDAWITGRKRFQGATRAALDFFENEGDIRIKVNPLAHWDPQDIQDYIVNNRLPRHPLVAQGYPSIGCAPCTSKVAPGEDPRAGRWRDTQKEECGIHFINGKVVRGPLPKEDPVEEALPMNTIVTDEGFASDDWSGEFVALEGLSEDNAVALDLPSDADPTVLQGKLDGIDMIRVDFPSFADGRGFTLARCLRLMGFHGRLRARGHVIADQYAMARRSGFDEVEITPEMAERQPWDQWKARSNWQSHDYQSRLRGSA</sequence>
<proteinExistence type="inferred from homology"/>
<dbReference type="Proteomes" id="UP000026249">
    <property type="component" value="Unassembled WGS sequence"/>
</dbReference>
<gene>
    <name evidence="4" type="primary">cysH</name>
    <name evidence="6" type="ORF">ACMU_12080</name>
</gene>
<dbReference type="Gene3D" id="3.40.50.620">
    <property type="entry name" value="HUPs"/>
    <property type="match status" value="1"/>
</dbReference>
<comment type="caution">
    <text evidence="6">The sequence shown here is derived from an EMBL/GenBank/DDBJ whole genome shotgun (WGS) entry which is preliminary data.</text>
</comment>
<feature type="binding site" evidence="4">
    <location>
        <position position="208"/>
    </location>
    <ligand>
        <name>[4Fe-4S] cluster</name>
        <dbReference type="ChEBI" id="CHEBI:49883"/>
    </ligand>
</feature>
<keyword evidence="4" id="KW-0411">Iron-sulfur</keyword>
<dbReference type="PANTHER" id="PTHR46509">
    <property type="entry name" value="PHOSPHOADENOSINE PHOSPHOSULFATE REDUCTASE"/>
    <property type="match status" value="1"/>
</dbReference>
<feature type="binding site" evidence="4">
    <location>
        <position position="123"/>
    </location>
    <ligand>
        <name>[4Fe-4S] cluster</name>
        <dbReference type="ChEBI" id="CHEBI:49883"/>
    </ligand>
</feature>
<dbReference type="EMBL" id="JFKE01000004">
    <property type="protein sequence ID" value="KAJ55428.1"/>
    <property type="molecule type" value="Genomic_DNA"/>
</dbReference>
<comment type="pathway">
    <text evidence="3 4">Sulfur metabolism; hydrogen sulfide biosynthesis; sulfite from sulfate.</text>
</comment>
<evidence type="ECO:0000256" key="4">
    <source>
        <dbReference type="HAMAP-Rule" id="MF_00063"/>
    </source>
</evidence>
<feature type="binding site" evidence="4">
    <location>
        <position position="205"/>
    </location>
    <ligand>
        <name>[4Fe-4S] cluster</name>
        <dbReference type="ChEBI" id="CHEBI:49883"/>
    </ligand>
</feature>
<dbReference type="GO" id="GO:0070814">
    <property type="term" value="P:hydrogen sulfide biosynthetic process"/>
    <property type="evidence" value="ECO:0007669"/>
    <property type="project" value="UniProtKB-UniRule"/>
</dbReference>
<dbReference type="InterPro" id="IPR008318">
    <property type="entry name" value="UCP030820"/>
</dbReference>
<keyword evidence="7" id="KW-1185">Reference proteome</keyword>
<dbReference type="OrthoDB" id="9794018at2"/>
<evidence type="ECO:0000256" key="2">
    <source>
        <dbReference type="ARBA" id="ARBA00023002"/>
    </source>
</evidence>
<keyword evidence="4" id="KW-0479">Metal-binding</keyword>
<dbReference type="GO" id="GO:0046872">
    <property type="term" value="F:metal ion binding"/>
    <property type="evidence" value="ECO:0007669"/>
    <property type="project" value="UniProtKB-KW"/>
</dbReference>
<dbReference type="HAMAP" id="MF_00063">
    <property type="entry name" value="CysH"/>
    <property type="match status" value="1"/>
</dbReference>
<dbReference type="GO" id="GO:0019379">
    <property type="term" value="P:sulfate assimilation, phosphoadenylyl sulfate reduction by phosphoadenylyl-sulfate reductase (thioredoxin)"/>
    <property type="evidence" value="ECO:0007669"/>
    <property type="project" value="UniProtKB-UniRule"/>
</dbReference>
<evidence type="ECO:0000313" key="7">
    <source>
        <dbReference type="Proteomes" id="UP000026249"/>
    </source>
</evidence>
<dbReference type="AlphaFoldDB" id="A0A037ZH38"/>
<dbReference type="Pfam" id="PF01507">
    <property type="entry name" value="PAPS_reduct"/>
    <property type="match status" value="1"/>
</dbReference>
<organism evidence="6 7">
    <name type="scientific">Actibacterium mucosum KCTC 23349</name>
    <dbReference type="NCBI Taxonomy" id="1454373"/>
    <lineage>
        <taxon>Bacteria</taxon>
        <taxon>Pseudomonadati</taxon>
        <taxon>Pseudomonadota</taxon>
        <taxon>Alphaproteobacteria</taxon>
        <taxon>Rhodobacterales</taxon>
        <taxon>Roseobacteraceae</taxon>
        <taxon>Actibacterium</taxon>
    </lineage>
</organism>
<feature type="binding site" evidence="4">
    <location>
        <position position="124"/>
    </location>
    <ligand>
        <name>[4Fe-4S] cluster</name>
        <dbReference type="ChEBI" id="CHEBI:49883"/>
    </ligand>
</feature>
<reference evidence="6 7" key="1">
    <citation type="submission" date="2014-03" db="EMBL/GenBank/DDBJ databases">
        <title>Draft Genome Sequence of Actibacterium mucosum KCTC 23349, a Marine Alphaproteobacterium with Complex Ionic Requirements Isolated from Mediterranean Seawater at Malvarrosa Beach, Valencia, Spain.</title>
        <authorList>
            <person name="Arahal D.R."/>
            <person name="Shao Z."/>
            <person name="Lai Q."/>
            <person name="Pujalte M.J."/>
        </authorList>
    </citation>
    <scope>NUCLEOTIDE SEQUENCE [LARGE SCALE GENOMIC DNA]</scope>
    <source>
        <strain evidence="6 7">KCTC 23349</strain>
    </source>
</reference>